<dbReference type="EC" id="1.1.1.298" evidence="4"/>
<dbReference type="PIRSF" id="PIRSF000126">
    <property type="entry name" value="11-beta-HSD1"/>
    <property type="match status" value="1"/>
</dbReference>
<name>A0ABY9XCG8_9BACT</name>
<comment type="catalytic activity">
    <reaction evidence="10">
        <text>3-hydroxypropanoate + NADP(+) = 3-oxopropanoate + NADPH + H(+)</text>
        <dbReference type="Rhea" id="RHEA:26438"/>
        <dbReference type="ChEBI" id="CHEBI:15378"/>
        <dbReference type="ChEBI" id="CHEBI:16510"/>
        <dbReference type="ChEBI" id="CHEBI:33190"/>
        <dbReference type="ChEBI" id="CHEBI:57783"/>
        <dbReference type="ChEBI" id="CHEBI:58349"/>
        <dbReference type="EC" id="1.1.1.298"/>
    </reaction>
</comment>
<keyword evidence="2" id="KW-0560">Oxidoreductase</keyword>
<organism evidence="12 13">
    <name type="scientific">Archangium minus</name>
    <dbReference type="NCBI Taxonomy" id="83450"/>
    <lineage>
        <taxon>Bacteria</taxon>
        <taxon>Pseudomonadati</taxon>
        <taxon>Myxococcota</taxon>
        <taxon>Myxococcia</taxon>
        <taxon>Myxococcales</taxon>
        <taxon>Cystobacterineae</taxon>
        <taxon>Archangiaceae</taxon>
        <taxon>Archangium</taxon>
    </lineage>
</organism>
<dbReference type="Proteomes" id="UP001611383">
    <property type="component" value="Chromosome"/>
</dbReference>
<dbReference type="PRINTS" id="PR00080">
    <property type="entry name" value="SDRFAMILY"/>
</dbReference>
<reference evidence="12 13" key="1">
    <citation type="submission" date="2019-08" db="EMBL/GenBank/DDBJ databases">
        <title>Archangium and Cystobacter genomes.</title>
        <authorList>
            <person name="Chen I.-C.K."/>
            <person name="Wielgoss S."/>
        </authorList>
    </citation>
    <scope>NUCLEOTIDE SEQUENCE [LARGE SCALE GENOMIC DNA]</scope>
    <source>
        <strain evidence="12 13">Cbm 6</strain>
    </source>
</reference>
<sequence>MGSVSNKGKAVVTGASSGIGAEYALQLAVRGYDLILVARNRARLDALAARLNGMTGRQVEVVEADLAAPEGVRRVEEVLRSDSRITLLVNNAGVGAVAPLLESDPDKMSDMIAINVLALTRLTMAAAPGFVARGGGTIINIASIVAIKPELLNGVYGGTKAFVVAYTQSLHHELRDKGVRVQAVLPGATRTEFWDIAGAPVHNLPDAIVMSASDMVSAALAGLEQGELVTIPSLPDAADWEKYDNARNALAPNLSHSKPAARFYIGAAAA</sequence>
<dbReference type="Pfam" id="PF00106">
    <property type="entry name" value="adh_short"/>
    <property type="match status" value="1"/>
</dbReference>
<dbReference type="InterPro" id="IPR020904">
    <property type="entry name" value="Sc_DH/Rdtase_CS"/>
</dbReference>
<evidence type="ECO:0000256" key="4">
    <source>
        <dbReference type="ARBA" id="ARBA00044050"/>
    </source>
</evidence>
<evidence type="ECO:0000256" key="6">
    <source>
        <dbReference type="ARBA" id="ARBA00044065"/>
    </source>
</evidence>
<evidence type="ECO:0000256" key="3">
    <source>
        <dbReference type="ARBA" id="ARBA00043812"/>
    </source>
</evidence>
<protein>
    <recommendedName>
        <fullName evidence="6">NADP-dependent 3-hydroxy acid dehydrogenase YdfG</fullName>
        <ecNumber evidence="4">1.1.1.298</ecNumber>
        <ecNumber evidence="5">1.1.1.381</ecNumber>
    </recommendedName>
    <alternativeName>
        <fullName evidence="8">L-allo-threonine dehydrogenase</fullName>
    </alternativeName>
    <alternativeName>
        <fullName evidence="7">Malonic semialdehyde reductase</fullName>
    </alternativeName>
</protein>
<evidence type="ECO:0000256" key="2">
    <source>
        <dbReference type="ARBA" id="ARBA00023002"/>
    </source>
</evidence>
<evidence type="ECO:0000256" key="1">
    <source>
        <dbReference type="ARBA" id="ARBA00006484"/>
    </source>
</evidence>
<comment type="similarity">
    <text evidence="1 11">Belongs to the short-chain dehydrogenases/reductases (SDR) family.</text>
</comment>
<dbReference type="EMBL" id="CP043494">
    <property type="protein sequence ID" value="WNG53095.1"/>
    <property type="molecule type" value="Genomic_DNA"/>
</dbReference>
<dbReference type="PROSITE" id="PS00061">
    <property type="entry name" value="ADH_SHORT"/>
    <property type="match status" value="1"/>
</dbReference>
<dbReference type="InterPro" id="IPR036291">
    <property type="entry name" value="NAD(P)-bd_dom_sf"/>
</dbReference>
<dbReference type="PANTHER" id="PTHR43086:SF3">
    <property type="entry name" value="NADP-DEPENDENT 3-HYDROXY ACID DEHYDROGENASE YDFG"/>
    <property type="match status" value="1"/>
</dbReference>
<dbReference type="SUPFAM" id="SSF51735">
    <property type="entry name" value="NAD(P)-binding Rossmann-fold domains"/>
    <property type="match status" value="1"/>
</dbReference>
<evidence type="ECO:0000256" key="7">
    <source>
        <dbReference type="ARBA" id="ARBA00044271"/>
    </source>
</evidence>
<proteinExistence type="inferred from homology"/>
<dbReference type="Gene3D" id="3.40.50.720">
    <property type="entry name" value="NAD(P)-binding Rossmann-like Domain"/>
    <property type="match status" value="1"/>
</dbReference>
<comment type="function">
    <text evidence="9">NADP-dependent dehydrogenase with broad substrate specificity acting on 3-hydroxy acids. Catalyzes the NADP-dependent oxidation of L-allo-threonine to L-2-amino-3-keto-butyrate, which is spontaneously decarboxylated into aminoacetone. Also acts on D-threonine, L-serine, D-serine, D-3-hydroxyisobutyrate, L-3-hydroxyisobutyrate, D-glycerate and L-glycerate. Able to catalyze the reduction of the malonic semialdehyde to 3-hydroxypropionic acid. YdfG is apparently supplementing RutE, the presumed malonic semialdehyde reductase involved in pyrimidine degradation since both are able to detoxify malonic semialdehyde.</text>
</comment>
<evidence type="ECO:0000313" key="13">
    <source>
        <dbReference type="Proteomes" id="UP001611383"/>
    </source>
</evidence>
<evidence type="ECO:0000256" key="8">
    <source>
        <dbReference type="ARBA" id="ARBA00044349"/>
    </source>
</evidence>
<keyword evidence="13" id="KW-1185">Reference proteome</keyword>
<dbReference type="EC" id="1.1.1.381" evidence="5"/>
<evidence type="ECO:0000256" key="10">
    <source>
        <dbReference type="ARBA" id="ARBA00047274"/>
    </source>
</evidence>
<evidence type="ECO:0000256" key="11">
    <source>
        <dbReference type="RuleBase" id="RU000363"/>
    </source>
</evidence>
<gene>
    <name evidence="12" type="ORF">F0U60_53785</name>
</gene>
<evidence type="ECO:0000313" key="12">
    <source>
        <dbReference type="EMBL" id="WNG53095.1"/>
    </source>
</evidence>
<dbReference type="PANTHER" id="PTHR43086">
    <property type="entry name" value="VERY-LONG-CHAIN 3-OXOOACYL-COA REDUCTASE"/>
    <property type="match status" value="1"/>
</dbReference>
<accession>A0ABY9XCG8</accession>
<dbReference type="InterPro" id="IPR002347">
    <property type="entry name" value="SDR_fam"/>
</dbReference>
<dbReference type="PRINTS" id="PR00081">
    <property type="entry name" value="GDHRDH"/>
</dbReference>
<comment type="catalytic activity">
    <reaction evidence="3">
        <text>L-allo-threonine + NADP(+) = aminoacetone + CO2 + NADPH</text>
        <dbReference type="Rhea" id="RHEA:43524"/>
        <dbReference type="ChEBI" id="CHEBI:16526"/>
        <dbReference type="ChEBI" id="CHEBI:57783"/>
        <dbReference type="ChEBI" id="CHEBI:58320"/>
        <dbReference type="ChEBI" id="CHEBI:58349"/>
        <dbReference type="ChEBI" id="CHEBI:58585"/>
        <dbReference type="EC" id="1.1.1.381"/>
    </reaction>
</comment>
<evidence type="ECO:0000256" key="9">
    <source>
        <dbReference type="ARBA" id="ARBA00045650"/>
    </source>
</evidence>
<evidence type="ECO:0000256" key="5">
    <source>
        <dbReference type="ARBA" id="ARBA00044059"/>
    </source>
</evidence>